<dbReference type="EMBL" id="JBJUIK010000015">
    <property type="protein sequence ID" value="KAL3501641.1"/>
    <property type="molecule type" value="Genomic_DNA"/>
</dbReference>
<protein>
    <submittedName>
        <fullName evidence="4">Uncharacterized protein</fullName>
    </submittedName>
</protein>
<gene>
    <name evidence="4" type="ORF">ACH5RR_036090</name>
</gene>
<proteinExistence type="inferred from homology"/>
<dbReference type="CDD" id="cd02035">
    <property type="entry name" value="ArsA"/>
    <property type="match status" value="1"/>
</dbReference>
<reference evidence="4 5" key="1">
    <citation type="submission" date="2024-11" db="EMBL/GenBank/DDBJ databases">
        <title>A near-complete genome assembly of Cinchona calisaya.</title>
        <authorList>
            <person name="Lian D.C."/>
            <person name="Zhao X.W."/>
            <person name="Wei L."/>
        </authorList>
    </citation>
    <scope>NUCLEOTIDE SEQUENCE [LARGE SCALE GENOMIC DNA]</scope>
    <source>
        <tissue evidence="4">Nenye</tissue>
    </source>
</reference>
<dbReference type="PANTHER" id="PTHR43868">
    <property type="entry name" value="OS02G0711200 PROTEIN"/>
    <property type="match status" value="1"/>
</dbReference>
<dbReference type="SUPFAM" id="SSF52540">
    <property type="entry name" value="P-loop containing nucleoside triphosphate hydrolases"/>
    <property type="match status" value="1"/>
</dbReference>
<dbReference type="Proteomes" id="UP001630127">
    <property type="component" value="Unassembled WGS sequence"/>
</dbReference>
<accession>A0ABD2Y4L3</accession>
<dbReference type="InterPro" id="IPR025723">
    <property type="entry name" value="ArsA/GET3_ATPase-like"/>
</dbReference>
<comment type="similarity">
    <text evidence="1">Belongs to the arsA ATPase family.</text>
</comment>
<organism evidence="4 5">
    <name type="scientific">Cinchona calisaya</name>
    <dbReference type="NCBI Taxonomy" id="153742"/>
    <lineage>
        <taxon>Eukaryota</taxon>
        <taxon>Viridiplantae</taxon>
        <taxon>Streptophyta</taxon>
        <taxon>Embryophyta</taxon>
        <taxon>Tracheophyta</taxon>
        <taxon>Spermatophyta</taxon>
        <taxon>Magnoliopsida</taxon>
        <taxon>eudicotyledons</taxon>
        <taxon>Gunneridae</taxon>
        <taxon>Pentapetalae</taxon>
        <taxon>asterids</taxon>
        <taxon>lamiids</taxon>
        <taxon>Gentianales</taxon>
        <taxon>Rubiaceae</taxon>
        <taxon>Cinchonoideae</taxon>
        <taxon>Cinchoneae</taxon>
        <taxon>Cinchona</taxon>
    </lineage>
</organism>
<dbReference type="PANTHER" id="PTHR43868:SF1">
    <property type="entry name" value="P-LOOP CONTAINING NUCLEOSIDE TRIPHOSPHATE HYDROLASES SUPERFAMILY PROTEIN"/>
    <property type="match status" value="1"/>
</dbReference>
<dbReference type="Pfam" id="PF17886">
    <property type="entry name" value="ArsA_HSP20"/>
    <property type="match status" value="1"/>
</dbReference>
<feature type="domain" description="ArsA/GET3 Anion-transporting ATPase-like" evidence="2">
    <location>
        <begin position="58"/>
        <end position="295"/>
    </location>
</feature>
<dbReference type="Gene3D" id="2.60.40.790">
    <property type="match status" value="1"/>
</dbReference>
<dbReference type="InterPro" id="IPR008978">
    <property type="entry name" value="HSP20-like_chaperone"/>
</dbReference>
<evidence type="ECO:0000256" key="1">
    <source>
        <dbReference type="ARBA" id="ARBA00011040"/>
    </source>
</evidence>
<dbReference type="InterPro" id="IPR053262">
    <property type="entry name" value="ArsA_ATPase-like"/>
</dbReference>
<evidence type="ECO:0000313" key="4">
    <source>
        <dbReference type="EMBL" id="KAL3501641.1"/>
    </source>
</evidence>
<evidence type="ECO:0000313" key="5">
    <source>
        <dbReference type="Proteomes" id="UP001630127"/>
    </source>
</evidence>
<dbReference type="Pfam" id="PF02374">
    <property type="entry name" value="ArsA_ATPase"/>
    <property type="match status" value="1"/>
</dbReference>
<dbReference type="InterPro" id="IPR027417">
    <property type="entry name" value="P-loop_NTPase"/>
</dbReference>
<dbReference type="InterPro" id="IPR040612">
    <property type="entry name" value="ArsA_HSP20-like"/>
</dbReference>
<comment type="caution">
    <text evidence="4">The sequence shown here is derived from an EMBL/GenBank/DDBJ whole genome shotgun (WGS) entry which is preliminary data.</text>
</comment>
<evidence type="ECO:0000259" key="2">
    <source>
        <dbReference type="Pfam" id="PF02374"/>
    </source>
</evidence>
<keyword evidence="5" id="KW-1185">Reference proteome</keyword>
<sequence>MALLTAPLLSPSLPLSLSPSNFIIPNSHLFPGIYTSTRTRNGGPTMATADASKNDKPTKLVTFLGKGGSGKTTSAIFAAQHYAMEGLKTCLVIQSQDPTADYLLNCKIGTSPIKCNDNLSAVRLETTKMLIEPLNRMKEADARLNLTQGALEGVVGEELGVLPGMDSIFSMLSLGRLLGFLRNTSRQSSQVDRFDIIVLDGISTEETIRMIGATSKARLYLKYLRKLAEKTDLGRLAGPSLMRLLDEALSFSSGGSNLNGKLSSEMWDQLEQILERGSSFFGELQKFACYIVMDPNSHLSLNSALRYWGCAIQAGAQVSGAFAFDSQNSSVDLATTAQKFSPLPFACIPYLSLSAYQDWDEILLNVHSQEARRLLTSINDTSILQPVNFDPGNKSITLLMPGFDKSEIKLYQFRGGSELLVEAGDQRRVIHLPSQIQGKVGGAKFIDRSLVITMR</sequence>
<evidence type="ECO:0000259" key="3">
    <source>
        <dbReference type="Pfam" id="PF17886"/>
    </source>
</evidence>
<dbReference type="AlphaFoldDB" id="A0ABD2Y4L3"/>
<feature type="domain" description="ArsA HSP20-like" evidence="3">
    <location>
        <begin position="393"/>
        <end position="454"/>
    </location>
</feature>
<name>A0ABD2Y4L3_9GENT</name>
<dbReference type="Gene3D" id="3.40.50.300">
    <property type="entry name" value="P-loop containing nucleotide triphosphate hydrolases"/>
    <property type="match status" value="1"/>
</dbReference>